<evidence type="ECO:0000313" key="3">
    <source>
        <dbReference type="Proteomes" id="UP001318860"/>
    </source>
</evidence>
<protein>
    <recommendedName>
        <fullName evidence="1">RNase H type-1 domain-containing protein</fullName>
    </recommendedName>
</protein>
<reference evidence="2 3" key="1">
    <citation type="journal article" date="2021" name="Comput. Struct. Biotechnol. J.">
        <title>De novo genome assembly of the potent medicinal plant Rehmannia glutinosa using nanopore technology.</title>
        <authorList>
            <person name="Ma L."/>
            <person name="Dong C."/>
            <person name="Song C."/>
            <person name="Wang X."/>
            <person name="Zheng X."/>
            <person name="Niu Y."/>
            <person name="Chen S."/>
            <person name="Feng W."/>
        </authorList>
    </citation>
    <scope>NUCLEOTIDE SEQUENCE [LARGE SCALE GENOMIC DNA]</scope>
    <source>
        <strain evidence="2">DH-2019</strain>
    </source>
</reference>
<name>A0ABR0XR38_REHGL</name>
<accession>A0ABR0XR38</accession>
<dbReference type="SUPFAM" id="SSF53098">
    <property type="entry name" value="Ribonuclease H-like"/>
    <property type="match status" value="1"/>
</dbReference>
<dbReference type="PANTHER" id="PTHR47074:SF54">
    <property type="entry name" value="RNASE H TYPE-1 DOMAIN-CONTAINING PROTEIN"/>
    <property type="match status" value="1"/>
</dbReference>
<feature type="domain" description="RNase H type-1" evidence="1">
    <location>
        <begin position="86"/>
        <end position="207"/>
    </location>
</feature>
<evidence type="ECO:0000313" key="2">
    <source>
        <dbReference type="EMBL" id="KAK6161535.1"/>
    </source>
</evidence>
<dbReference type="EMBL" id="JABTTQ020000003">
    <property type="protein sequence ID" value="KAK6161535.1"/>
    <property type="molecule type" value="Genomic_DNA"/>
</dbReference>
<dbReference type="InterPro" id="IPR052929">
    <property type="entry name" value="RNase_H-like_EbsB-rel"/>
</dbReference>
<dbReference type="Pfam" id="PF13456">
    <property type="entry name" value="RVT_3"/>
    <property type="match status" value="1"/>
</dbReference>
<comment type="caution">
    <text evidence="2">The sequence shown here is derived from an EMBL/GenBank/DDBJ whole genome shotgun (WGS) entry which is preliminary data.</text>
</comment>
<evidence type="ECO:0000259" key="1">
    <source>
        <dbReference type="Pfam" id="PF13456"/>
    </source>
</evidence>
<dbReference type="Gene3D" id="3.30.420.10">
    <property type="entry name" value="Ribonuclease H-like superfamily/Ribonuclease H"/>
    <property type="match status" value="1"/>
</dbReference>
<dbReference type="InterPro" id="IPR012337">
    <property type="entry name" value="RNaseH-like_sf"/>
</dbReference>
<keyword evidence="3" id="KW-1185">Reference proteome</keyword>
<organism evidence="2 3">
    <name type="scientific">Rehmannia glutinosa</name>
    <name type="common">Chinese foxglove</name>
    <dbReference type="NCBI Taxonomy" id="99300"/>
    <lineage>
        <taxon>Eukaryota</taxon>
        <taxon>Viridiplantae</taxon>
        <taxon>Streptophyta</taxon>
        <taxon>Embryophyta</taxon>
        <taxon>Tracheophyta</taxon>
        <taxon>Spermatophyta</taxon>
        <taxon>Magnoliopsida</taxon>
        <taxon>eudicotyledons</taxon>
        <taxon>Gunneridae</taxon>
        <taxon>Pentapetalae</taxon>
        <taxon>asterids</taxon>
        <taxon>lamiids</taxon>
        <taxon>Lamiales</taxon>
        <taxon>Orobanchaceae</taxon>
        <taxon>Rehmannieae</taxon>
        <taxon>Rehmannia</taxon>
    </lineage>
</organism>
<dbReference type="InterPro" id="IPR036397">
    <property type="entry name" value="RNaseH_sf"/>
</dbReference>
<proteinExistence type="predicted"/>
<dbReference type="InterPro" id="IPR002156">
    <property type="entry name" value="RNaseH_domain"/>
</dbReference>
<dbReference type="CDD" id="cd06222">
    <property type="entry name" value="RNase_H_like"/>
    <property type="match status" value="1"/>
</dbReference>
<dbReference type="Proteomes" id="UP001318860">
    <property type="component" value="Unassembled WGS sequence"/>
</dbReference>
<sequence length="234" mass="26683">MIKCLQHNDKEQVIKYIMLVWSVWRQRNEVLWNNSQISVAGTIRVADCVLKEWRMFRGKQGAIKTDPSDSLQMHWKKPPHMWMKCNVDAVICCQKNATGIGLVLRDDAGIFIVARTLWFQGIYEVREAEALGVREALSWIRSLSLNKVVIETDAKYVVDGLLSLELGDSEFDTILIECRNLLQGEPNLSVDFIRRGGNMVAHRLAKESFSFGSPFVWSDPPPCIVKLLVDDVAY</sequence>
<dbReference type="PANTHER" id="PTHR47074">
    <property type="entry name" value="BNAC02G40300D PROTEIN"/>
    <property type="match status" value="1"/>
</dbReference>
<dbReference type="InterPro" id="IPR044730">
    <property type="entry name" value="RNase_H-like_dom_plant"/>
</dbReference>
<gene>
    <name evidence="2" type="ORF">DH2020_004916</name>
</gene>